<dbReference type="Proteomes" id="UP000822688">
    <property type="component" value="Chromosome 8"/>
</dbReference>
<feature type="transmembrane region" description="Helical" evidence="1">
    <location>
        <begin position="111"/>
        <end position="131"/>
    </location>
</feature>
<proteinExistence type="predicted"/>
<dbReference type="AlphaFoldDB" id="A0A8T0GZ65"/>
<name>A0A8T0GZ65_CERPU</name>
<dbReference type="EMBL" id="CM026429">
    <property type="protein sequence ID" value="KAG0563735.1"/>
    <property type="molecule type" value="Genomic_DNA"/>
</dbReference>
<comment type="caution">
    <text evidence="2">The sequence shown here is derived from an EMBL/GenBank/DDBJ whole genome shotgun (WGS) entry which is preliminary data.</text>
</comment>
<feature type="transmembrane region" description="Helical" evidence="1">
    <location>
        <begin position="69"/>
        <end position="91"/>
    </location>
</feature>
<keyword evidence="3" id="KW-1185">Reference proteome</keyword>
<evidence type="ECO:0000313" key="3">
    <source>
        <dbReference type="Proteomes" id="UP000822688"/>
    </source>
</evidence>
<keyword evidence="1" id="KW-0812">Transmembrane</keyword>
<organism evidence="2 3">
    <name type="scientific">Ceratodon purpureus</name>
    <name type="common">Fire moss</name>
    <name type="synonym">Dicranum purpureum</name>
    <dbReference type="NCBI Taxonomy" id="3225"/>
    <lineage>
        <taxon>Eukaryota</taxon>
        <taxon>Viridiplantae</taxon>
        <taxon>Streptophyta</taxon>
        <taxon>Embryophyta</taxon>
        <taxon>Bryophyta</taxon>
        <taxon>Bryophytina</taxon>
        <taxon>Bryopsida</taxon>
        <taxon>Dicranidae</taxon>
        <taxon>Pseudoditrichales</taxon>
        <taxon>Ditrichaceae</taxon>
        <taxon>Ceratodon</taxon>
    </lineage>
</organism>
<protein>
    <recommendedName>
        <fullName evidence="4">Transmembrane protein</fullName>
    </recommendedName>
</protein>
<reference evidence="2" key="1">
    <citation type="submission" date="2020-06" db="EMBL/GenBank/DDBJ databases">
        <title>WGS assembly of Ceratodon purpureus strain R40.</title>
        <authorList>
            <person name="Carey S.B."/>
            <person name="Jenkins J."/>
            <person name="Shu S."/>
            <person name="Lovell J.T."/>
            <person name="Sreedasyam A."/>
            <person name="Maumus F."/>
            <person name="Tiley G.P."/>
            <person name="Fernandez-Pozo N."/>
            <person name="Barry K."/>
            <person name="Chen C."/>
            <person name="Wang M."/>
            <person name="Lipzen A."/>
            <person name="Daum C."/>
            <person name="Saski C.A."/>
            <person name="Payton A.C."/>
            <person name="Mcbreen J.C."/>
            <person name="Conrad R.E."/>
            <person name="Kollar L.M."/>
            <person name="Olsson S."/>
            <person name="Huttunen S."/>
            <person name="Landis J.B."/>
            <person name="Wickett N.J."/>
            <person name="Johnson M.G."/>
            <person name="Rensing S.A."/>
            <person name="Grimwood J."/>
            <person name="Schmutz J."/>
            <person name="Mcdaniel S.F."/>
        </authorList>
    </citation>
    <scope>NUCLEOTIDE SEQUENCE</scope>
    <source>
        <strain evidence="2">R40</strain>
    </source>
</reference>
<evidence type="ECO:0000313" key="2">
    <source>
        <dbReference type="EMBL" id="KAG0563735.1"/>
    </source>
</evidence>
<keyword evidence="1" id="KW-0472">Membrane</keyword>
<keyword evidence="1" id="KW-1133">Transmembrane helix</keyword>
<accession>A0A8T0GZ65</accession>
<evidence type="ECO:0000256" key="1">
    <source>
        <dbReference type="SAM" id="Phobius"/>
    </source>
</evidence>
<gene>
    <name evidence="2" type="ORF">KC19_8G055500</name>
</gene>
<sequence>MCRHSVPYLEETVRDNRSEHSTHKPNKPSCDHNMDIVRDCGCTRLNRAKSNLDQTELPARCESSQERVLFINDGVVVLVLIIMALIFSLPLHLPAMAMTANPDPFPCISTSFVRSVVFSTSFVGLLVAGVARQQLYQEG</sequence>
<evidence type="ECO:0008006" key="4">
    <source>
        <dbReference type="Google" id="ProtNLM"/>
    </source>
</evidence>